<dbReference type="SFLD" id="SFLDS00003">
    <property type="entry name" value="Haloacid_Dehalogenase"/>
    <property type="match status" value="1"/>
</dbReference>
<dbReference type="EMBL" id="FQXV01000017">
    <property type="protein sequence ID" value="SHI22278.1"/>
    <property type="molecule type" value="Genomic_DNA"/>
</dbReference>
<name>A0A1M5ZDK2_9FIRM</name>
<sequence length="260" mass="28783">MNKQKQRRPDIRGILFDKDGTLIDFDSIWIPLALELVNMILDNDIPQKRPQHQKLLLQSIGIGPDNKTLPHSVYASGTMEDVANTLFFAAIKSDIMLPYYSHFLELVQDKTKNYIFAHRRSIKAISGIERTLAFLKQLGLILGISTSDSEENTQICLMETGLIEYFDYIGCPGNSKQPKPSGDILLEFSGKFDLNPEEIAVVGDSAVDIAFARQNHAGLAIGVLSGAEGGGAFTSKADYVLPTVVEIIRDNQPIWIQCAE</sequence>
<dbReference type="SUPFAM" id="SSF56784">
    <property type="entry name" value="HAD-like"/>
    <property type="match status" value="1"/>
</dbReference>
<dbReference type="PANTHER" id="PTHR43434">
    <property type="entry name" value="PHOSPHOGLYCOLATE PHOSPHATASE"/>
    <property type="match status" value="1"/>
</dbReference>
<dbReference type="Proteomes" id="UP000183995">
    <property type="component" value="Unassembled WGS sequence"/>
</dbReference>
<dbReference type="InterPro" id="IPR050155">
    <property type="entry name" value="HAD-like_hydrolase_sf"/>
</dbReference>
<dbReference type="Gene3D" id="1.10.150.240">
    <property type="entry name" value="Putative phosphatase, domain 2"/>
    <property type="match status" value="1"/>
</dbReference>
<dbReference type="InterPro" id="IPR036412">
    <property type="entry name" value="HAD-like_sf"/>
</dbReference>
<dbReference type="PANTHER" id="PTHR43434:SF1">
    <property type="entry name" value="PHOSPHOGLYCOLATE PHOSPHATASE"/>
    <property type="match status" value="1"/>
</dbReference>
<reference evidence="1 2" key="1">
    <citation type="submission" date="2016-11" db="EMBL/GenBank/DDBJ databases">
        <authorList>
            <person name="Jaros S."/>
            <person name="Januszkiewicz K."/>
            <person name="Wedrychowicz H."/>
        </authorList>
    </citation>
    <scope>NUCLEOTIDE SEQUENCE [LARGE SCALE GENOMIC DNA]</scope>
    <source>
        <strain evidence="1 2">DSM 10068</strain>
    </source>
</reference>
<dbReference type="STRING" id="1123282.SAMN02745823_03578"/>
<dbReference type="GO" id="GO:0008967">
    <property type="term" value="F:phosphoglycolate phosphatase activity"/>
    <property type="evidence" value="ECO:0007669"/>
    <property type="project" value="TreeGrafter"/>
</dbReference>
<dbReference type="SFLD" id="SFLDG01129">
    <property type="entry name" value="C1.5:_HAD__Beta-PGM__Phosphata"/>
    <property type="match status" value="1"/>
</dbReference>
<gene>
    <name evidence="1" type="ORF">SAMN02745823_03578</name>
</gene>
<evidence type="ECO:0000313" key="2">
    <source>
        <dbReference type="Proteomes" id="UP000183995"/>
    </source>
</evidence>
<dbReference type="OrthoDB" id="9797743at2"/>
<keyword evidence="2" id="KW-1185">Reference proteome</keyword>
<dbReference type="Gene3D" id="3.40.50.1000">
    <property type="entry name" value="HAD superfamily/HAD-like"/>
    <property type="match status" value="1"/>
</dbReference>
<evidence type="ECO:0000313" key="1">
    <source>
        <dbReference type="EMBL" id="SHI22278.1"/>
    </source>
</evidence>
<dbReference type="Pfam" id="PF00702">
    <property type="entry name" value="Hydrolase"/>
    <property type="match status" value="1"/>
</dbReference>
<dbReference type="GO" id="GO:0006281">
    <property type="term" value="P:DNA repair"/>
    <property type="evidence" value="ECO:0007669"/>
    <property type="project" value="TreeGrafter"/>
</dbReference>
<dbReference type="RefSeq" id="WP_073082349.1">
    <property type="nucleotide sequence ID" value="NZ_FQXV01000017.1"/>
</dbReference>
<dbReference type="InterPro" id="IPR023214">
    <property type="entry name" value="HAD_sf"/>
</dbReference>
<protein>
    <submittedName>
        <fullName evidence="1">Phosphoglycolate phosphatase</fullName>
    </submittedName>
</protein>
<dbReference type="InterPro" id="IPR023198">
    <property type="entry name" value="PGP-like_dom2"/>
</dbReference>
<dbReference type="AlphaFoldDB" id="A0A1M5ZDK2"/>
<proteinExistence type="predicted"/>
<accession>A0A1M5ZDK2</accession>
<dbReference type="GO" id="GO:0005829">
    <property type="term" value="C:cytosol"/>
    <property type="evidence" value="ECO:0007669"/>
    <property type="project" value="TreeGrafter"/>
</dbReference>
<organism evidence="1 2">
    <name type="scientific">Sporobacter termitidis DSM 10068</name>
    <dbReference type="NCBI Taxonomy" id="1123282"/>
    <lineage>
        <taxon>Bacteria</taxon>
        <taxon>Bacillati</taxon>
        <taxon>Bacillota</taxon>
        <taxon>Clostridia</taxon>
        <taxon>Eubacteriales</taxon>
        <taxon>Oscillospiraceae</taxon>
        <taxon>Sporobacter</taxon>
    </lineage>
</organism>